<protein>
    <submittedName>
        <fullName evidence="1">Uncharacterized protein</fullName>
    </submittedName>
</protein>
<dbReference type="Proteomes" id="UP000502196">
    <property type="component" value="Chromosome"/>
</dbReference>
<evidence type="ECO:0000313" key="1">
    <source>
        <dbReference type="EMBL" id="CAB3392603.1"/>
    </source>
</evidence>
<accession>A0A6F9E5J9</accession>
<reference evidence="1 2" key="1">
    <citation type="submission" date="2020-04" db="EMBL/GenBank/DDBJ databases">
        <authorList>
            <person name="Hogendoorn C."/>
        </authorList>
    </citation>
    <scope>NUCLEOTIDE SEQUENCE [LARGE SCALE GENOMIC DNA]</scope>
    <source>
        <strain evidence="1">COOX1</strain>
    </source>
</reference>
<sequence>MALVPVGLPTARPGWYHRGGIARSVCWWSGAEEGKMGEEQAPMHSGLTEREAAQWLRVKGFNHMPQSRR</sequence>
<evidence type="ECO:0000313" key="2">
    <source>
        <dbReference type="Proteomes" id="UP000502196"/>
    </source>
</evidence>
<gene>
    <name evidence="1" type="ORF">COOX1_1493</name>
</gene>
<dbReference type="AlphaFoldDB" id="A0A6F9E5J9"/>
<organism evidence="1 2">
    <name type="scientific">Kyrpidia spormannii</name>
    <dbReference type="NCBI Taxonomy" id="2055160"/>
    <lineage>
        <taxon>Bacteria</taxon>
        <taxon>Bacillati</taxon>
        <taxon>Bacillota</taxon>
        <taxon>Bacilli</taxon>
        <taxon>Bacillales</taxon>
        <taxon>Alicyclobacillaceae</taxon>
        <taxon>Kyrpidia</taxon>
    </lineage>
</organism>
<dbReference type="EMBL" id="LR792683">
    <property type="protein sequence ID" value="CAB3392603.1"/>
    <property type="molecule type" value="Genomic_DNA"/>
</dbReference>
<proteinExistence type="predicted"/>
<name>A0A6F9E5J9_9BACL</name>